<accession>A0ABR5NWR3</accession>
<dbReference type="InterPro" id="IPR041380">
    <property type="entry name" value="Acetyltransf_17"/>
</dbReference>
<proteinExistence type="predicted"/>
<keyword evidence="4" id="KW-1185">Reference proteome</keyword>
<dbReference type="SUPFAM" id="SSF55729">
    <property type="entry name" value="Acyl-CoA N-acyltransferases (Nat)"/>
    <property type="match status" value="1"/>
</dbReference>
<dbReference type="PANTHER" id="PTHR37817">
    <property type="entry name" value="N-ACETYLTRANSFERASE EIS"/>
    <property type="match status" value="1"/>
</dbReference>
<dbReference type="Gene3D" id="3.30.1050.10">
    <property type="entry name" value="SCP2 sterol-binding domain"/>
    <property type="match status" value="1"/>
</dbReference>
<dbReference type="EMBL" id="AZDH01000001">
    <property type="protein sequence ID" value="KRK53372.1"/>
    <property type="molecule type" value="Genomic_DNA"/>
</dbReference>
<dbReference type="PANTHER" id="PTHR37817:SF1">
    <property type="entry name" value="N-ACETYLTRANSFERASE EIS"/>
    <property type="match status" value="1"/>
</dbReference>
<dbReference type="Gene3D" id="3.40.630.30">
    <property type="match status" value="2"/>
</dbReference>
<reference evidence="3 4" key="1">
    <citation type="journal article" date="2015" name="Genome Announc.">
        <title>Expanding the biotechnology potential of lactobacilli through comparative genomics of 213 strains and associated genera.</title>
        <authorList>
            <person name="Sun Z."/>
            <person name="Harris H.M."/>
            <person name="McCann A."/>
            <person name="Guo C."/>
            <person name="Argimon S."/>
            <person name="Zhang W."/>
            <person name="Yang X."/>
            <person name="Jeffery I.B."/>
            <person name="Cooney J.C."/>
            <person name="Kagawa T.F."/>
            <person name="Liu W."/>
            <person name="Song Y."/>
            <person name="Salvetti E."/>
            <person name="Wrobel A."/>
            <person name="Rasinkangas P."/>
            <person name="Parkhill J."/>
            <person name="Rea M.C."/>
            <person name="O'Sullivan O."/>
            <person name="Ritari J."/>
            <person name="Douillard F.P."/>
            <person name="Paul Ross R."/>
            <person name="Yang R."/>
            <person name="Briner A.E."/>
            <person name="Felis G.E."/>
            <person name="de Vos W.M."/>
            <person name="Barrangou R."/>
            <person name="Klaenhammer T.R."/>
            <person name="Caufield P.W."/>
            <person name="Cui Y."/>
            <person name="Zhang H."/>
            <person name="O'Toole P.W."/>
        </authorList>
    </citation>
    <scope>NUCLEOTIDE SEQUENCE [LARGE SCALE GENOMIC DNA]</scope>
    <source>
        <strain evidence="3 4">DSM 13961</strain>
    </source>
</reference>
<dbReference type="Pfam" id="PF17668">
    <property type="entry name" value="Acetyltransf_17"/>
    <property type="match status" value="1"/>
</dbReference>
<gene>
    <name evidence="3" type="ORF">FC97_GL000092</name>
</gene>
<name>A0ABR5NWR3_9LACO</name>
<evidence type="ECO:0000313" key="4">
    <source>
        <dbReference type="Proteomes" id="UP000051499"/>
    </source>
</evidence>
<dbReference type="InterPro" id="IPR036527">
    <property type="entry name" value="SCP2_sterol-bd_dom_sf"/>
</dbReference>
<dbReference type="InterPro" id="IPR051554">
    <property type="entry name" value="Acetyltransferase_Eis"/>
</dbReference>
<protein>
    <recommendedName>
        <fullName evidence="5">Acetyltransferase</fullName>
    </recommendedName>
</protein>
<comment type="caution">
    <text evidence="3">The sequence shown here is derived from an EMBL/GenBank/DDBJ whole genome shotgun (WGS) entry which is preliminary data.</text>
</comment>
<dbReference type="SUPFAM" id="SSF55718">
    <property type="entry name" value="SCP-like"/>
    <property type="match status" value="1"/>
</dbReference>
<evidence type="ECO:0000259" key="1">
    <source>
        <dbReference type="Pfam" id="PF13530"/>
    </source>
</evidence>
<dbReference type="Proteomes" id="UP000051499">
    <property type="component" value="Unassembled WGS sequence"/>
</dbReference>
<organism evidence="3 4">
    <name type="scientific">Companilactobacillus kimchii DSM 13961 = JCM 10707</name>
    <dbReference type="NCBI Taxonomy" id="1423765"/>
    <lineage>
        <taxon>Bacteria</taxon>
        <taxon>Bacillati</taxon>
        <taxon>Bacillota</taxon>
        <taxon>Bacilli</taxon>
        <taxon>Lactobacillales</taxon>
        <taxon>Lactobacillaceae</taxon>
        <taxon>Companilactobacillus</taxon>
        <taxon>Companilactobacillus kimchii</taxon>
    </lineage>
</organism>
<evidence type="ECO:0000259" key="2">
    <source>
        <dbReference type="Pfam" id="PF17668"/>
    </source>
</evidence>
<dbReference type="InterPro" id="IPR025559">
    <property type="entry name" value="Eis_dom"/>
</dbReference>
<evidence type="ECO:0000313" key="3">
    <source>
        <dbReference type="EMBL" id="KRK53372.1"/>
    </source>
</evidence>
<dbReference type="InterPro" id="IPR016181">
    <property type="entry name" value="Acyl_CoA_acyltransferase"/>
</dbReference>
<dbReference type="Pfam" id="PF13530">
    <property type="entry name" value="SCP2_2"/>
    <property type="match status" value="1"/>
</dbReference>
<sequence>MADKIGEFKDNKLLGQVLNLPIKINIYNNEIPAVGINHVGVYPENRSLGIASDLMVESLKSAQNHGQIVAILEPFAPSFYRKFGYDLFTERISYRVPLKNYPKFKKDKSFRVVRKPRCELDDIEIENIWKCYQIVASQTHGMQLRDKTWWQRHNYQYPNLNYGFVYDGKRITGYVSYRLNGTTMEIIDFIYLSNDIRQQLWSFLTAHGSNVFEIIGVSTSNHNLSYDFNDPRIEQQLWLNTMIRIVDLKEFLKLWIQSFSLKSEITFSVEDKFAPWNNGTYKLEGTLVKCDEMEDGFEKITMQQLAAIFLGPLSQEQLVQFMKPDKDSSLLKLINLSRGKKTAHFLGEF</sequence>
<feature type="domain" description="Enhanced intracellular survival protein" evidence="1">
    <location>
        <begin position="262"/>
        <end position="321"/>
    </location>
</feature>
<dbReference type="Pfam" id="PF13527">
    <property type="entry name" value="Acetyltransf_9"/>
    <property type="match status" value="1"/>
</dbReference>
<evidence type="ECO:0008006" key="5">
    <source>
        <dbReference type="Google" id="ProtNLM"/>
    </source>
</evidence>
<feature type="domain" description="Eis-like acetyltransferase" evidence="2">
    <location>
        <begin position="141"/>
        <end position="245"/>
    </location>
</feature>